<feature type="transmembrane region" description="Helical" evidence="1">
    <location>
        <begin position="60"/>
        <end position="80"/>
    </location>
</feature>
<evidence type="ECO:0000256" key="1">
    <source>
        <dbReference type="SAM" id="Phobius"/>
    </source>
</evidence>
<comment type="caution">
    <text evidence="2">The sequence shown here is derived from an EMBL/GenBank/DDBJ whole genome shotgun (WGS) entry which is preliminary data.</text>
</comment>
<dbReference type="Proteomes" id="UP001595748">
    <property type="component" value="Unassembled WGS sequence"/>
</dbReference>
<sequence>MRFMQAILTTLLVILALVFGALSLGTFAALTDHAPLWLRSLGSLENAVGVRLGTLGLAPFLRAVVLALVSSVLMGLAAYYKPR</sequence>
<name>A0ABV8A5I2_9DEIO</name>
<gene>
    <name evidence="2" type="ORF">ACFOPQ_07275</name>
</gene>
<dbReference type="RefSeq" id="WP_380076703.1">
    <property type="nucleotide sequence ID" value="NZ_JBHRZF010000080.1"/>
</dbReference>
<accession>A0ABV8A5I2</accession>
<evidence type="ECO:0000313" key="2">
    <source>
        <dbReference type="EMBL" id="MFC3860564.1"/>
    </source>
</evidence>
<dbReference type="EMBL" id="JBHRZF010000080">
    <property type="protein sequence ID" value="MFC3860564.1"/>
    <property type="molecule type" value="Genomic_DNA"/>
</dbReference>
<reference evidence="3" key="1">
    <citation type="journal article" date="2019" name="Int. J. Syst. Evol. Microbiol.">
        <title>The Global Catalogue of Microorganisms (GCM) 10K type strain sequencing project: providing services to taxonomists for standard genome sequencing and annotation.</title>
        <authorList>
            <consortium name="The Broad Institute Genomics Platform"/>
            <consortium name="The Broad Institute Genome Sequencing Center for Infectious Disease"/>
            <person name="Wu L."/>
            <person name="Ma J."/>
        </authorList>
    </citation>
    <scope>NUCLEOTIDE SEQUENCE [LARGE SCALE GENOMIC DNA]</scope>
    <source>
        <strain evidence="3">CCTCC AB 2013263</strain>
    </source>
</reference>
<organism evidence="2 3">
    <name type="scientific">Deinococcus antarcticus</name>
    <dbReference type="NCBI Taxonomy" id="1298767"/>
    <lineage>
        <taxon>Bacteria</taxon>
        <taxon>Thermotogati</taxon>
        <taxon>Deinococcota</taxon>
        <taxon>Deinococci</taxon>
        <taxon>Deinococcales</taxon>
        <taxon>Deinococcaceae</taxon>
        <taxon>Deinococcus</taxon>
    </lineage>
</organism>
<keyword evidence="3" id="KW-1185">Reference proteome</keyword>
<keyword evidence="1" id="KW-0472">Membrane</keyword>
<proteinExistence type="predicted"/>
<keyword evidence="1" id="KW-1133">Transmembrane helix</keyword>
<protein>
    <submittedName>
        <fullName evidence="2">Uncharacterized protein</fullName>
    </submittedName>
</protein>
<keyword evidence="1" id="KW-0812">Transmembrane</keyword>
<evidence type="ECO:0000313" key="3">
    <source>
        <dbReference type="Proteomes" id="UP001595748"/>
    </source>
</evidence>